<comment type="caution">
    <text evidence="1">The sequence shown here is derived from an EMBL/GenBank/DDBJ whole genome shotgun (WGS) entry which is preliminary data.</text>
</comment>
<name>A0A8S1YD19_9CILI</name>
<proteinExistence type="predicted"/>
<organism evidence="1 2">
    <name type="scientific">Paramecium pentaurelia</name>
    <dbReference type="NCBI Taxonomy" id="43138"/>
    <lineage>
        <taxon>Eukaryota</taxon>
        <taxon>Sar</taxon>
        <taxon>Alveolata</taxon>
        <taxon>Ciliophora</taxon>
        <taxon>Intramacronucleata</taxon>
        <taxon>Oligohymenophorea</taxon>
        <taxon>Peniculida</taxon>
        <taxon>Parameciidae</taxon>
        <taxon>Paramecium</taxon>
    </lineage>
</organism>
<sequence length="43" mass="4963">MDEIKSLCEQKKYQQAIMSAEEGLMVINNNSHLHCIKGEKEQL</sequence>
<reference evidence="1" key="1">
    <citation type="submission" date="2021-01" db="EMBL/GenBank/DDBJ databases">
        <authorList>
            <consortium name="Genoscope - CEA"/>
            <person name="William W."/>
        </authorList>
    </citation>
    <scope>NUCLEOTIDE SEQUENCE</scope>
</reference>
<dbReference type="Proteomes" id="UP000689195">
    <property type="component" value="Unassembled WGS sequence"/>
</dbReference>
<protein>
    <submittedName>
        <fullName evidence="1">Uncharacterized protein</fullName>
    </submittedName>
</protein>
<evidence type="ECO:0000313" key="2">
    <source>
        <dbReference type="Proteomes" id="UP000689195"/>
    </source>
</evidence>
<keyword evidence="2" id="KW-1185">Reference proteome</keyword>
<accession>A0A8S1YD19</accession>
<evidence type="ECO:0000313" key="1">
    <source>
        <dbReference type="EMBL" id="CAD8209732.1"/>
    </source>
</evidence>
<dbReference type="AlphaFoldDB" id="A0A8S1YD19"/>
<gene>
    <name evidence="1" type="ORF">PPENT_87.1.T1560003</name>
</gene>
<dbReference type="EMBL" id="CAJJDO010000156">
    <property type="protein sequence ID" value="CAD8209732.1"/>
    <property type="molecule type" value="Genomic_DNA"/>
</dbReference>